<feature type="signal peptide" evidence="10">
    <location>
        <begin position="1"/>
        <end position="19"/>
    </location>
</feature>
<feature type="region of interest" description="Disordered" evidence="11">
    <location>
        <begin position="225"/>
        <end position="249"/>
    </location>
</feature>
<keyword evidence="4" id="KW-0548">Nucleotidyltransferase</keyword>
<dbReference type="SUPFAM" id="SSF56399">
    <property type="entry name" value="ADP-ribosylation"/>
    <property type="match status" value="1"/>
</dbReference>
<dbReference type="PANTHER" id="PTHR10339">
    <property type="entry name" value="ADP-RIBOSYLTRANSFERASE"/>
    <property type="match status" value="1"/>
</dbReference>
<dbReference type="AlphaFoldDB" id="A0A3M0IWH5"/>
<comment type="caution">
    <text evidence="12">The sequence shown here is derived from an EMBL/GenBank/DDBJ whole genome shotgun (WGS) entry which is preliminary data.</text>
</comment>
<comment type="catalytic activity">
    <reaction evidence="9 10">
        <text>L-arginyl-[protein] + NAD(+) = N(omega)-(ADP-D-ribosyl)-L-arginyl-[protein] + nicotinamide + H(+)</text>
        <dbReference type="Rhea" id="RHEA:19149"/>
        <dbReference type="Rhea" id="RHEA-COMP:10532"/>
        <dbReference type="Rhea" id="RHEA-COMP:15087"/>
        <dbReference type="ChEBI" id="CHEBI:15378"/>
        <dbReference type="ChEBI" id="CHEBI:17154"/>
        <dbReference type="ChEBI" id="CHEBI:29965"/>
        <dbReference type="ChEBI" id="CHEBI:57540"/>
        <dbReference type="ChEBI" id="CHEBI:142554"/>
        <dbReference type="EC" id="2.4.2.31"/>
    </reaction>
</comment>
<dbReference type="PROSITE" id="PS01291">
    <property type="entry name" value="ART"/>
    <property type="match status" value="1"/>
</dbReference>
<dbReference type="Proteomes" id="UP000269221">
    <property type="component" value="Unassembled WGS sequence"/>
</dbReference>
<evidence type="ECO:0000256" key="10">
    <source>
        <dbReference type="RuleBase" id="RU361228"/>
    </source>
</evidence>
<dbReference type="GO" id="GO:0005615">
    <property type="term" value="C:extracellular space"/>
    <property type="evidence" value="ECO:0007669"/>
    <property type="project" value="UniProtKB-ARBA"/>
</dbReference>
<keyword evidence="8" id="KW-1015">Disulfide bond</keyword>
<dbReference type="EMBL" id="QRBI01000242">
    <property type="protein sequence ID" value="RMB90899.1"/>
    <property type="molecule type" value="Genomic_DNA"/>
</dbReference>
<evidence type="ECO:0000256" key="11">
    <source>
        <dbReference type="SAM" id="MobiDB-lite"/>
    </source>
</evidence>
<evidence type="ECO:0000256" key="9">
    <source>
        <dbReference type="ARBA" id="ARBA00047597"/>
    </source>
</evidence>
<dbReference type="Gene3D" id="3.90.176.10">
    <property type="entry name" value="Toxin ADP-ribosyltransferase, Chain A, domain 1"/>
    <property type="match status" value="1"/>
</dbReference>
<keyword evidence="13" id="KW-1185">Reference proteome</keyword>
<evidence type="ECO:0000256" key="2">
    <source>
        <dbReference type="ARBA" id="ARBA00022676"/>
    </source>
</evidence>
<dbReference type="GO" id="GO:0003950">
    <property type="term" value="F:NAD+ poly-ADP-ribosyltransferase activity"/>
    <property type="evidence" value="ECO:0007669"/>
    <property type="project" value="TreeGrafter"/>
</dbReference>
<evidence type="ECO:0000256" key="5">
    <source>
        <dbReference type="ARBA" id="ARBA00022729"/>
    </source>
</evidence>
<protein>
    <recommendedName>
        <fullName evidence="10">NAD(P)(+)--arginine ADP-ribosyltransferase</fullName>
        <ecNumber evidence="10">2.4.2.31</ecNumber>
    </recommendedName>
    <alternativeName>
        <fullName evidence="10">Mono(ADP-ribosyl)transferase</fullName>
    </alternativeName>
</protein>
<evidence type="ECO:0000256" key="7">
    <source>
        <dbReference type="ARBA" id="ARBA00023027"/>
    </source>
</evidence>
<evidence type="ECO:0000256" key="3">
    <source>
        <dbReference type="ARBA" id="ARBA00022679"/>
    </source>
</evidence>
<gene>
    <name evidence="12" type="ORF">DUI87_32732</name>
</gene>
<accession>A0A3M0IWH5</accession>
<proteinExistence type="inferred from homology"/>
<evidence type="ECO:0000256" key="8">
    <source>
        <dbReference type="ARBA" id="ARBA00023157"/>
    </source>
</evidence>
<dbReference type="InterPro" id="IPR000768">
    <property type="entry name" value="ART"/>
</dbReference>
<evidence type="ECO:0000313" key="12">
    <source>
        <dbReference type="EMBL" id="RMB90899.1"/>
    </source>
</evidence>
<keyword evidence="2 10" id="KW-0328">Glycosyltransferase</keyword>
<dbReference type="Pfam" id="PF01129">
    <property type="entry name" value="ART"/>
    <property type="match status" value="1"/>
</dbReference>
<sequence>MAPLAHTLALLAMTLATVAIDEKQMDMAPNSFDDQYRGCGPDMTTVLPALNHSEFQKNPVFAEAWLKAVAEWQRNGSPVSPLSSSAQAIAVMAYSMKYVYRPFNDAVREAGSSPEEYRDNFHFKTLHFLLTQALVKLREDQNAQCRNVTRGVRDICFMAHHGQRVRFGHFTSTSLSKDVAKRYGTDTVFQVYTCHGVDIQAFSYDRRNREVLIPPYETFEVTKVTRKGTRQRSSSAPQGTTANTTVSGCEVTPQGTAWGMRTPAVAMGPLMAVLRGQALCTGRGWERPLGPLPPCRPRPGHHSPGSGHRDPLSHEATNVTAVTVATVANIITKTP</sequence>
<reference evidence="12 13" key="1">
    <citation type="submission" date="2018-07" db="EMBL/GenBank/DDBJ databases">
        <title>A high quality draft genome assembly of the barn swallow (H. rustica rustica).</title>
        <authorList>
            <person name="Formenti G."/>
            <person name="Chiara M."/>
            <person name="Poveda L."/>
            <person name="Francoijs K.-J."/>
            <person name="Bonisoli-Alquati A."/>
            <person name="Canova L."/>
            <person name="Gianfranceschi L."/>
            <person name="Horner D.S."/>
            <person name="Saino N."/>
        </authorList>
    </citation>
    <scope>NUCLEOTIDE SEQUENCE [LARGE SCALE GENOMIC DNA]</scope>
    <source>
        <strain evidence="12">Chelidonia</strain>
        <tissue evidence="12">Blood</tissue>
    </source>
</reference>
<feature type="chain" id="PRO_5017849965" description="NAD(P)(+)--arginine ADP-ribosyltransferase" evidence="10">
    <location>
        <begin position="20"/>
        <end position="335"/>
    </location>
</feature>
<dbReference type="FunFam" id="3.90.176.10:FF:000001">
    <property type="entry name" value="NAD(P)(+)--arginine ADP-ribosyltransferase"/>
    <property type="match status" value="1"/>
</dbReference>
<keyword evidence="6 10" id="KW-0521">NADP</keyword>
<dbReference type="GO" id="GO:0106274">
    <property type="term" value="F:NAD+-protein-arginine ADP-ribosyltransferase activity"/>
    <property type="evidence" value="ECO:0007669"/>
    <property type="project" value="UniProtKB-EC"/>
</dbReference>
<evidence type="ECO:0000256" key="6">
    <source>
        <dbReference type="ARBA" id="ARBA00022857"/>
    </source>
</evidence>
<dbReference type="InterPro" id="IPR050999">
    <property type="entry name" value="ADP-ribosyltransferase_ARG"/>
</dbReference>
<evidence type="ECO:0000256" key="4">
    <source>
        <dbReference type="ARBA" id="ARBA00022695"/>
    </source>
</evidence>
<dbReference type="PRINTS" id="PR00970">
    <property type="entry name" value="RIBTRNSFRASE"/>
</dbReference>
<feature type="compositionally biased region" description="Polar residues" evidence="11">
    <location>
        <begin position="231"/>
        <end position="247"/>
    </location>
</feature>
<dbReference type="OrthoDB" id="423533at2759"/>
<dbReference type="GO" id="GO:0016779">
    <property type="term" value="F:nucleotidyltransferase activity"/>
    <property type="evidence" value="ECO:0007669"/>
    <property type="project" value="UniProtKB-KW"/>
</dbReference>
<name>A0A3M0IWH5_HIRRU</name>
<dbReference type="GO" id="GO:0046677">
    <property type="term" value="P:response to antibiotic"/>
    <property type="evidence" value="ECO:0007669"/>
    <property type="project" value="UniProtKB-ARBA"/>
</dbReference>
<evidence type="ECO:0000256" key="1">
    <source>
        <dbReference type="ARBA" id="ARBA00009558"/>
    </source>
</evidence>
<evidence type="ECO:0000313" key="13">
    <source>
        <dbReference type="Proteomes" id="UP000269221"/>
    </source>
</evidence>
<keyword evidence="5 10" id="KW-0732">Signal</keyword>
<dbReference type="GO" id="GO:0044194">
    <property type="term" value="C:cytolytic granule"/>
    <property type="evidence" value="ECO:0007669"/>
    <property type="project" value="UniProtKB-ARBA"/>
</dbReference>
<dbReference type="EC" id="2.4.2.31" evidence="10"/>
<keyword evidence="7 10" id="KW-0520">NAD</keyword>
<organism evidence="12 13">
    <name type="scientific">Hirundo rustica rustica</name>
    <dbReference type="NCBI Taxonomy" id="333673"/>
    <lineage>
        <taxon>Eukaryota</taxon>
        <taxon>Metazoa</taxon>
        <taxon>Chordata</taxon>
        <taxon>Craniata</taxon>
        <taxon>Vertebrata</taxon>
        <taxon>Euteleostomi</taxon>
        <taxon>Archelosauria</taxon>
        <taxon>Archosauria</taxon>
        <taxon>Dinosauria</taxon>
        <taxon>Saurischia</taxon>
        <taxon>Theropoda</taxon>
        <taxon>Coelurosauria</taxon>
        <taxon>Aves</taxon>
        <taxon>Neognathae</taxon>
        <taxon>Neoaves</taxon>
        <taxon>Telluraves</taxon>
        <taxon>Australaves</taxon>
        <taxon>Passeriformes</taxon>
        <taxon>Sylvioidea</taxon>
        <taxon>Hirundinidae</taxon>
        <taxon>Hirundo</taxon>
    </lineage>
</organism>
<dbReference type="PANTHER" id="PTHR10339:SF19">
    <property type="entry name" value="GPI-LINKED NAD(P)(+)--ARGININE ADP-RIBOSYLTRANSFERASE 1"/>
    <property type="match status" value="1"/>
</dbReference>
<dbReference type="PROSITE" id="PS51996">
    <property type="entry name" value="TR_MART"/>
    <property type="match status" value="1"/>
</dbReference>
<keyword evidence="3 10" id="KW-0808">Transferase</keyword>
<comment type="similarity">
    <text evidence="1 10">Belongs to the Arg-specific ADP-ribosyltransferase family.</text>
</comment>
<feature type="region of interest" description="Disordered" evidence="11">
    <location>
        <begin position="285"/>
        <end position="313"/>
    </location>
</feature>